<dbReference type="InterPro" id="IPR013815">
    <property type="entry name" value="ATP_grasp_subdomain_1"/>
</dbReference>
<evidence type="ECO:0000313" key="3">
    <source>
        <dbReference type="Proteomes" id="UP001500279"/>
    </source>
</evidence>
<dbReference type="SUPFAM" id="SSF56059">
    <property type="entry name" value="Glutathione synthetase ATP-binding domain-like"/>
    <property type="match status" value="1"/>
</dbReference>
<dbReference type="SUPFAM" id="SSF51735">
    <property type="entry name" value="NAD(P)-binding Rossmann-fold domains"/>
    <property type="match status" value="1"/>
</dbReference>
<comment type="caution">
    <text evidence="2">The sequence shown here is derived from an EMBL/GenBank/DDBJ whole genome shotgun (WGS) entry which is preliminary data.</text>
</comment>
<dbReference type="InterPro" id="IPR003781">
    <property type="entry name" value="CoA-bd"/>
</dbReference>
<dbReference type="Gene3D" id="3.30.1490.20">
    <property type="entry name" value="ATP-grasp fold, A domain"/>
    <property type="match status" value="1"/>
</dbReference>
<dbReference type="PANTHER" id="PTHR42793">
    <property type="entry name" value="COA BINDING DOMAIN CONTAINING PROTEIN"/>
    <property type="match status" value="1"/>
</dbReference>
<accession>A0ABN1JYQ0</accession>
<dbReference type="InterPro" id="IPR016102">
    <property type="entry name" value="Succinyl-CoA_synth-like"/>
</dbReference>
<dbReference type="Gene3D" id="3.40.50.720">
    <property type="entry name" value="NAD(P)-binding Rossmann-like Domain"/>
    <property type="match status" value="1"/>
</dbReference>
<dbReference type="Pfam" id="PF19045">
    <property type="entry name" value="Ligase_CoA_2"/>
    <property type="match status" value="1"/>
</dbReference>
<dbReference type="SUPFAM" id="SSF52210">
    <property type="entry name" value="Succinyl-CoA synthetase domains"/>
    <property type="match status" value="2"/>
</dbReference>
<dbReference type="SMART" id="SM00881">
    <property type="entry name" value="CoA_binding"/>
    <property type="match status" value="1"/>
</dbReference>
<dbReference type="PANTHER" id="PTHR42793:SF1">
    <property type="entry name" value="PEPTIDYL-LYSINE N-ACETYLTRANSFERASE PATZ"/>
    <property type="match status" value="1"/>
</dbReference>
<keyword evidence="2" id="KW-0436">Ligase</keyword>
<dbReference type="GO" id="GO:0016874">
    <property type="term" value="F:ligase activity"/>
    <property type="evidence" value="ECO:0007669"/>
    <property type="project" value="UniProtKB-KW"/>
</dbReference>
<protein>
    <submittedName>
        <fullName evidence="2">Acetate--CoA ligase</fullName>
    </submittedName>
</protein>
<dbReference type="Pfam" id="PF13549">
    <property type="entry name" value="ATP-grasp_5"/>
    <property type="match status" value="1"/>
</dbReference>
<dbReference type="EMBL" id="BAAAEW010000008">
    <property type="protein sequence ID" value="GAA0749609.1"/>
    <property type="molecule type" value="Genomic_DNA"/>
</dbReference>
<reference evidence="2 3" key="1">
    <citation type="journal article" date="2019" name="Int. J. Syst. Evol. Microbiol.">
        <title>The Global Catalogue of Microorganisms (GCM) 10K type strain sequencing project: providing services to taxonomists for standard genome sequencing and annotation.</title>
        <authorList>
            <consortium name="The Broad Institute Genomics Platform"/>
            <consortium name="The Broad Institute Genome Sequencing Center for Infectious Disease"/>
            <person name="Wu L."/>
            <person name="Ma J."/>
        </authorList>
    </citation>
    <scope>NUCLEOTIDE SEQUENCE [LARGE SCALE GENOMIC DNA]</scope>
    <source>
        <strain evidence="2 3">JCM 15503</strain>
    </source>
</reference>
<feature type="domain" description="CoA-binding" evidence="1">
    <location>
        <begin position="10"/>
        <end position="105"/>
    </location>
</feature>
<evidence type="ECO:0000313" key="2">
    <source>
        <dbReference type="EMBL" id="GAA0749609.1"/>
    </source>
</evidence>
<dbReference type="InterPro" id="IPR036291">
    <property type="entry name" value="NAD(P)-bd_dom_sf"/>
</dbReference>
<dbReference type="Proteomes" id="UP001500279">
    <property type="component" value="Unassembled WGS sequence"/>
</dbReference>
<proteinExistence type="predicted"/>
<dbReference type="Pfam" id="PF13607">
    <property type="entry name" value="Succ_CoA_lig"/>
    <property type="match status" value="1"/>
</dbReference>
<dbReference type="RefSeq" id="WP_141288535.1">
    <property type="nucleotide sequence ID" value="NZ_JAJNKD010000005.1"/>
</dbReference>
<dbReference type="Pfam" id="PF13380">
    <property type="entry name" value="CoA_binding_2"/>
    <property type="match status" value="1"/>
</dbReference>
<dbReference type="Gene3D" id="3.30.470.20">
    <property type="entry name" value="ATP-grasp fold, B domain"/>
    <property type="match status" value="1"/>
</dbReference>
<dbReference type="Gene3D" id="3.40.50.261">
    <property type="entry name" value="Succinyl-CoA synthetase domains"/>
    <property type="match status" value="2"/>
</dbReference>
<dbReference type="InterPro" id="IPR032875">
    <property type="entry name" value="Succ_CoA_lig_flav_dom"/>
</dbReference>
<evidence type="ECO:0000259" key="1">
    <source>
        <dbReference type="SMART" id="SM00881"/>
    </source>
</evidence>
<gene>
    <name evidence="2" type="ORF">GCM10009107_20520</name>
</gene>
<keyword evidence="3" id="KW-1185">Reference proteome</keyword>
<organism evidence="2 3">
    <name type="scientific">Ideonella azotifigens</name>
    <dbReference type="NCBI Taxonomy" id="513160"/>
    <lineage>
        <taxon>Bacteria</taxon>
        <taxon>Pseudomonadati</taxon>
        <taxon>Pseudomonadota</taxon>
        <taxon>Betaproteobacteria</taxon>
        <taxon>Burkholderiales</taxon>
        <taxon>Sphaerotilaceae</taxon>
        <taxon>Ideonella</taxon>
    </lineage>
</organism>
<name>A0ABN1JYQ0_9BURK</name>
<sequence length="692" mass="73953">MSDIYSLERFFRPRSVAIVGASPQAGSPRNAIVKVLLKHGFEGRVYPVSPTHAEVEGLATFKSVAELPETPDVALLITPAHTVPDIVAQCGVKGIRHAIVFSAGFEETEAGKVHAARLVEAAARCHVTVMGPNCQGVWSVRNKSMLTYSPALQNLDAVQHAPIAVVSQSGALAGAIGNAMQRNGIGCSYMVSVGNETCLDALEVLDWVVDQDDVRVVALYIEGLNDAHRMLGIAQKARRRDVQIVVLKAGRSAMGQQATASHTGKIASSHSVYADVLEQAGVMSVDSLVDLLLAVEVLSFMRAPRASGDPKGGISVLSSSGGAGALLADHSSHCGVPLTEFGDATTVRLEALLPDFARKANPIDLTGQINTVANLFRDTCHAIADDPRTEAIVVQYASSGRRYLQEDAAVFKALGSQLPVIVSFVGETMAPETRRAFREAGVLLAADPSTTMQALSWLYRRMRYRALPEVRERVALLPRAAPSDWNRTMRFCEDGGITPARWTVLRAGDRAAQACADMALPLVVKVLPSEAEHKTELGLVRLRVGSFDEVDLLAAEFRARLGRPGARILVQEMVGEGVEVVLSCLRETDFGPIISLGTGGVAIELYRDVAHLALPVTSAQVRAALHKLKLWTLLQGFRGKPAADVDALVNAAVAFGDQFMAASDIREFEINPLIVGAQGQGLRAVDALVVAR</sequence>
<dbReference type="InterPro" id="IPR043938">
    <property type="entry name" value="Ligase_CoA_dom"/>
</dbReference>